<proteinExistence type="predicted"/>
<name>A0ACB9YG28_PLABR</name>
<protein>
    <submittedName>
        <fullName evidence="1">Uncharacterized protein</fullName>
    </submittedName>
</protein>
<dbReference type="EMBL" id="CM043770">
    <property type="protein sequence ID" value="KAI4841010.1"/>
    <property type="molecule type" value="Genomic_DNA"/>
</dbReference>
<reference evidence="1" key="1">
    <citation type="submission" date="2022-06" db="EMBL/GenBank/DDBJ databases">
        <title>The First Complete Genome of the Simian Malaria Parasite Plasmodium brasilianum.</title>
        <authorList>
            <person name="Bajic M."/>
            <person name="Ravishankar S."/>
        </authorList>
    </citation>
    <scope>NUCLEOTIDE SEQUENCE</scope>
    <source>
        <strain evidence="1">Bolivian I</strain>
    </source>
</reference>
<keyword evidence="2" id="KW-1185">Reference proteome</keyword>
<evidence type="ECO:0000313" key="2">
    <source>
        <dbReference type="Proteomes" id="UP001056978"/>
    </source>
</evidence>
<dbReference type="Proteomes" id="UP001056978">
    <property type="component" value="Chromosome 2"/>
</dbReference>
<comment type="caution">
    <text evidence="1">The sequence shown here is derived from an EMBL/GenBank/DDBJ whole genome shotgun (WGS) entry which is preliminary data.</text>
</comment>
<accession>A0ACB9YG28</accession>
<sequence>MKEKSNKFSFFIKISIITVLILTSQSSNDSTVFDKSLGKEIFPKNKNRSVRFSRLLQGNERASKNYKNFNQNLVNLAGPYDNHFEEQYNSNMQDETFQRDFNKILNKINSGIMPNTSRGNTYYVITSNNSNDHGTSRKHHNETYKYYDNDEEIEEERNEVTPIYAQKYNDSYDKRRGRVPSKNNEIVLYTPKEKEGSSKIVKYLRKKNANYESALISAMSKNNKQMGTIMGIPYNKGLLKATSPIWTTTLGSILISPIAYASPYVLFSFASIIASVIFVLTRYFKCHRTLKRCAAYECHKKALMDK</sequence>
<evidence type="ECO:0000313" key="1">
    <source>
        <dbReference type="EMBL" id="KAI4841010.1"/>
    </source>
</evidence>
<organism evidence="1 2">
    <name type="scientific">Plasmodium brasilianum</name>
    <dbReference type="NCBI Taxonomy" id="5824"/>
    <lineage>
        <taxon>Eukaryota</taxon>
        <taxon>Sar</taxon>
        <taxon>Alveolata</taxon>
        <taxon>Apicomplexa</taxon>
        <taxon>Aconoidasida</taxon>
        <taxon>Haemosporida</taxon>
        <taxon>Plasmodiidae</taxon>
        <taxon>Plasmodium</taxon>
        <taxon>Plasmodium (Plasmodium)</taxon>
    </lineage>
</organism>
<gene>
    <name evidence="1" type="ORF">MKS88_000777</name>
</gene>